<dbReference type="RefSeq" id="WP_125569911.1">
    <property type="nucleotide sequence ID" value="NZ_AP019307.1"/>
</dbReference>
<dbReference type="EMBL" id="AP019307">
    <property type="protein sequence ID" value="BBH18639.1"/>
    <property type="molecule type" value="Genomic_DNA"/>
</dbReference>
<name>A0A3G9J6J4_9ACTN</name>
<protein>
    <submittedName>
        <fullName evidence="1">Uncharacterized protein</fullName>
    </submittedName>
</protein>
<accession>A0A3G9J6J4</accession>
<dbReference type="Proteomes" id="UP000271573">
    <property type="component" value="Chromosome"/>
</dbReference>
<keyword evidence="2" id="KW-1185">Reference proteome</keyword>
<evidence type="ECO:0000313" key="2">
    <source>
        <dbReference type="Proteomes" id="UP000271573"/>
    </source>
</evidence>
<dbReference type="KEGG" id="nbe:Back2_29260"/>
<proteinExistence type="predicted"/>
<reference evidence="1 2" key="1">
    <citation type="submission" date="2018-11" db="EMBL/GenBank/DDBJ databases">
        <title>Complete genome sequence of Nocardioides baekrokdamisoli strain KCTC 39748.</title>
        <authorList>
            <person name="Kang S.W."/>
            <person name="Lee K.C."/>
            <person name="Kim K.K."/>
            <person name="Kim J.S."/>
            <person name="Kim D.S."/>
            <person name="Ko S.H."/>
            <person name="Yang S.H."/>
            <person name="Shin Y.K."/>
            <person name="Lee J.S."/>
        </authorList>
    </citation>
    <scope>NUCLEOTIDE SEQUENCE [LARGE SCALE GENOMIC DNA]</scope>
    <source>
        <strain evidence="1 2">KCTC 39748</strain>
    </source>
</reference>
<dbReference type="AlphaFoldDB" id="A0A3G9J6J4"/>
<sequence>MSRPAPAPDDDVGVSVVVTGYDQTAVDVGVFYRPDGASRTAIRPPFGHFTFGAVGCSLTAPGPSRRPRRTFAWRDVVGAESTRFGVLFRFADPTESVEVGTVRQAERLRLIAAARTYCPAGTFEDLIGQGDATQSTASTVRRSTAWVRALHVRVPLVGWTHNARRRQPEQT</sequence>
<organism evidence="1 2">
    <name type="scientific">Nocardioides baekrokdamisoli</name>
    <dbReference type="NCBI Taxonomy" id="1804624"/>
    <lineage>
        <taxon>Bacteria</taxon>
        <taxon>Bacillati</taxon>
        <taxon>Actinomycetota</taxon>
        <taxon>Actinomycetes</taxon>
        <taxon>Propionibacteriales</taxon>
        <taxon>Nocardioidaceae</taxon>
        <taxon>Nocardioides</taxon>
    </lineage>
</organism>
<evidence type="ECO:0000313" key="1">
    <source>
        <dbReference type="EMBL" id="BBH18639.1"/>
    </source>
</evidence>
<gene>
    <name evidence="1" type="ORF">Back2_29260</name>
</gene>